<evidence type="ECO:0000256" key="1">
    <source>
        <dbReference type="SAM" id="Phobius"/>
    </source>
</evidence>
<gene>
    <name evidence="2" type="ORF">NM961_16605</name>
</gene>
<dbReference type="Proteomes" id="UP001165498">
    <property type="component" value="Unassembled WGS sequence"/>
</dbReference>
<reference evidence="2" key="1">
    <citation type="submission" date="2022-07" db="EMBL/GenBank/DDBJ databases">
        <title>Tahibacter sp., a new gammaproteobacterium isolated from the silt sample collected at pig farm.</title>
        <authorList>
            <person name="Chen H."/>
        </authorList>
    </citation>
    <scope>NUCLEOTIDE SEQUENCE</scope>
    <source>
        <strain evidence="2">P2K</strain>
    </source>
</reference>
<dbReference type="RefSeq" id="WP_255915531.1">
    <property type="nucleotide sequence ID" value="NZ_JANFQO010000016.1"/>
</dbReference>
<evidence type="ECO:0000313" key="2">
    <source>
        <dbReference type="EMBL" id="MCQ4166341.1"/>
    </source>
</evidence>
<comment type="caution">
    <text evidence="2">The sequence shown here is derived from an EMBL/GenBank/DDBJ whole genome shotgun (WGS) entry which is preliminary data.</text>
</comment>
<keyword evidence="1" id="KW-0472">Membrane</keyword>
<dbReference type="EMBL" id="JANFQO010000016">
    <property type="protein sequence ID" value="MCQ4166341.1"/>
    <property type="molecule type" value="Genomic_DNA"/>
</dbReference>
<name>A0ABT1QVN0_9GAMM</name>
<feature type="transmembrane region" description="Helical" evidence="1">
    <location>
        <begin position="57"/>
        <end position="77"/>
    </location>
</feature>
<protein>
    <submittedName>
        <fullName evidence="2">Uncharacterized protein</fullName>
    </submittedName>
</protein>
<accession>A0ABT1QVN0</accession>
<evidence type="ECO:0000313" key="3">
    <source>
        <dbReference type="Proteomes" id="UP001165498"/>
    </source>
</evidence>
<keyword evidence="1" id="KW-0812">Transmembrane</keyword>
<keyword evidence="3" id="KW-1185">Reference proteome</keyword>
<organism evidence="2 3">
    <name type="scientific">Tahibacter harae</name>
    <dbReference type="NCBI Taxonomy" id="2963937"/>
    <lineage>
        <taxon>Bacteria</taxon>
        <taxon>Pseudomonadati</taxon>
        <taxon>Pseudomonadota</taxon>
        <taxon>Gammaproteobacteria</taxon>
        <taxon>Lysobacterales</taxon>
        <taxon>Rhodanobacteraceae</taxon>
        <taxon>Tahibacter</taxon>
    </lineage>
</organism>
<proteinExistence type="predicted"/>
<keyword evidence="1" id="KW-1133">Transmembrane helix</keyword>
<sequence length="90" mass="10067">MSRNFLQVMSLLLAQATGVVLAWGYMRIAYLQALAQARSFRPGAMLCGYDYFNRTLLAMILAGALAAVLAAAFWHCYDRLPERPKPEPRS</sequence>